<feature type="transmembrane region" description="Helical" evidence="1">
    <location>
        <begin position="15"/>
        <end position="46"/>
    </location>
</feature>
<reference evidence="2 3" key="1">
    <citation type="submission" date="2014-03" db="EMBL/GenBank/DDBJ databases">
        <title>Draft genome of the hookworm Oesophagostomum dentatum.</title>
        <authorList>
            <person name="Mitreva M."/>
        </authorList>
    </citation>
    <scope>NUCLEOTIDE SEQUENCE [LARGE SCALE GENOMIC DNA]</scope>
    <source>
        <strain evidence="2 3">OD-Hann</strain>
    </source>
</reference>
<organism evidence="2 3">
    <name type="scientific">Oesophagostomum dentatum</name>
    <name type="common">Nodular worm</name>
    <dbReference type="NCBI Taxonomy" id="61180"/>
    <lineage>
        <taxon>Eukaryota</taxon>
        <taxon>Metazoa</taxon>
        <taxon>Ecdysozoa</taxon>
        <taxon>Nematoda</taxon>
        <taxon>Chromadorea</taxon>
        <taxon>Rhabditida</taxon>
        <taxon>Rhabditina</taxon>
        <taxon>Rhabditomorpha</taxon>
        <taxon>Strongyloidea</taxon>
        <taxon>Strongylidae</taxon>
        <taxon>Oesophagostomum</taxon>
    </lineage>
</organism>
<protein>
    <submittedName>
        <fullName evidence="2">Uncharacterized protein</fullName>
    </submittedName>
</protein>
<evidence type="ECO:0000313" key="2">
    <source>
        <dbReference type="EMBL" id="KHJ88779.1"/>
    </source>
</evidence>
<dbReference type="AlphaFoldDB" id="A0A0B1SUZ7"/>
<evidence type="ECO:0000256" key="1">
    <source>
        <dbReference type="SAM" id="Phobius"/>
    </source>
</evidence>
<name>A0A0B1SUZ7_OESDE</name>
<dbReference type="Proteomes" id="UP000053660">
    <property type="component" value="Unassembled WGS sequence"/>
</dbReference>
<dbReference type="OrthoDB" id="197419at2759"/>
<accession>A0A0B1SUZ7</accession>
<evidence type="ECO:0000313" key="3">
    <source>
        <dbReference type="Proteomes" id="UP000053660"/>
    </source>
</evidence>
<proteinExistence type="predicted"/>
<sequence>MLQQEQLAPLLPKLAVLAIVTIISLFVLPFLLPGLIGGGVLAVLLFKNKPCDPSHVKKFFEGFHIGGHRGAPKSFPENGMAGFAQVCFNFYVFVPTASSMRDPSYSSYHSN</sequence>
<keyword evidence="1" id="KW-0472">Membrane</keyword>
<gene>
    <name evidence="2" type="ORF">OESDEN_11419</name>
</gene>
<keyword evidence="3" id="KW-1185">Reference proteome</keyword>
<keyword evidence="1" id="KW-1133">Transmembrane helix</keyword>
<keyword evidence="1" id="KW-0812">Transmembrane</keyword>
<dbReference type="EMBL" id="KN555219">
    <property type="protein sequence ID" value="KHJ88779.1"/>
    <property type="molecule type" value="Genomic_DNA"/>
</dbReference>